<dbReference type="InterPro" id="IPR008767">
    <property type="entry name" value="Phage_SPP1_head-tail_adaptor"/>
</dbReference>
<keyword evidence="2" id="KW-1185">Reference proteome</keyword>
<dbReference type="Pfam" id="PF05521">
    <property type="entry name" value="Phage_HCP"/>
    <property type="match status" value="1"/>
</dbReference>
<name>A0AAP9NLS4_9GAMM</name>
<dbReference type="InterPro" id="IPR038666">
    <property type="entry name" value="SSP1_head-tail_sf"/>
</dbReference>
<evidence type="ECO:0000313" key="2">
    <source>
        <dbReference type="Proteomes" id="UP000509761"/>
    </source>
</evidence>
<sequence>MPDNKNNAAQYMHVITIQKKTKIKDPRTGEITYDWINHLTDIRANVHFLSASERIAASAMQTKITARIQIRYRTDDIDSSMRIVHKNKYYDIHGVIPDNENGMKWLTMPVSEGVISE</sequence>
<reference evidence="1 2" key="1">
    <citation type="submission" date="2019-12" db="EMBL/GenBank/DDBJ databases">
        <title>Genome sequencing and assembly of endphytes of Porphyra tenera.</title>
        <authorList>
            <person name="Park J.M."/>
            <person name="Shin R."/>
            <person name="Jo S.H."/>
        </authorList>
    </citation>
    <scope>NUCLEOTIDE SEQUENCE [LARGE SCALE GENOMIC DNA]</scope>
    <source>
        <strain evidence="1 2">GPM3</strain>
    </source>
</reference>
<organism evidence="1 2">
    <name type="scientific">Vreelandella titanicae</name>
    <dbReference type="NCBI Taxonomy" id="664683"/>
    <lineage>
        <taxon>Bacteria</taxon>
        <taxon>Pseudomonadati</taxon>
        <taxon>Pseudomonadota</taxon>
        <taxon>Gammaproteobacteria</taxon>
        <taxon>Oceanospirillales</taxon>
        <taxon>Halomonadaceae</taxon>
        <taxon>Vreelandella</taxon>
    </lineage>
</organism>
<gene>
    <name evidence="1" type="ORF">FX987_02380</name>
</gene>
<dbReference type="Proteomes" id="UP000509761">
    <property type="component" value="Chromosome"/>
</dbReference>
<dbReference type="NCBIfam" id="TIGR01563">
    <property type="entry name" value="gp16_SPP1"/>
    <property type="match status" value="1"/>
</dbReference>
<accession>A0AAP9NLS4</accession>
<evidence type="ECO:0000313" key="1">
    <source>
        <dbReference type="EMBL" id="QKS24598.1"/>
    </source>
</evidence>
<dbReference type="Gene3D" id="2.40.10.270">
    <property type="entry name" value="Bacteriophage SPP1 head-tail adaptor protein"/>
    <property type="match status" value="1"/>
</dbReference>
<dbReference type="EMBL" id="CP054580">
    <property type="protein sequence ID" value="QKS24598.1"/>
    <property type="molecule type" value="Genomic_DNA"/>
</dbReference>
<evidence type="ECO:0008006" key="3">
    <source>
        <dbReference type="Google" id="ProtNLM"/>
    </source>
</evidence>
<dbReference type="AlphaFoldDB" id="A0AAP9NLS4"/>
<protein>
    <recommendedName>
        <fullName evidence="3">Phage head-tail adaptor</fullName>
    </recommendedName>
</protein>
<proteinExistence type="predicted"/>
<dbReference type="RefSeq" id="WP_174788210.1">
    <property type="nucleotide sequence ID" value="NZ_CP054580.1"/>
</dbReference>